<organism evidence="1 2">
    <name type="scientific">Paenibacillus mucilaginosus (strain KNP414)</name>
    <dbReference type="NCBI Taxonomy" id="1036673"/>
    <lineage>
        <taxon>Bacteria</taxon>
        <taxon>Bacillati</taxon>
        <taxon>Bacillota</taxon>
        <taxon>Bacilli</taxon>
        <taxon>Bacillales</taxon>
        <taxon>Paenibacillaceae</taxon>
        <taxon>Paenibacillus</taxon>
    </lineage>
</organism>
<reference evidence="1 2" key="2">
    <citation type="journal article" date="2013" name="Genome Announc.">
        <title>Genome Sequence of Growth-Improving Paenibacillus mucilaginosus Strain KNP414.</title>
        <authorList>
            <person name="Lu J.J."/>
            <person name="Wang J.F."/>
            <person name="Hu X.F."/>
        </authorList>
    </citation>
    <scope>NUCLEOTIDE SEQUENCE [LARGE SCALE GENOMIC DNA]</scope>
    <source>
        <strain evidence="1 2">KNP414</strain>
    </source>
</reference>
<dbReference type="PANTHER" id="PTHR48098:SF1">
    <property type="entry name" value="DIACYLGLYCEROL ACYLTRANSFERASE_MYCOLYLTRANSFERASE AG85A"/>
    <property type="match status" value="1"/>
</dbReference>
<dbReference type="SUPFAM" id="SSF53474">
    <property type="entry name" value="alpha/beta-Hydrolases"/>
    <property type="match status" value="1"/>
</dbReference>
<dbReference type="GO" id="GO:0016747">
    <property type="term" value="F:acyltransferase activity, transferring groups other than amino-acyl groups"/>
    <property type="evidence" value="ECO:0007669"/>
    <property type="project" value="TreeGrafter"/>
</dbReference>
<dbReference type="EMBL" id="CP002869">
    <property type="protein sequence ID" value="AEI44659.1"/>
    <property type="molecule type" value="Genomic_DNA"/>
</dbReference>
<evidence type="ECO:0000313" key="2">
    <source>
        <dbReference type="Proteomes" id="UP000006620"/>
    </source>
</evidence>
<name>F8FGJ9_PAEMK</name>
<gene>
    <name evidence="1" type="ordered locus">KNP414_06135</name>
</gene>
<sequence>MAWLHIEYYSETLRMPVPMEVLLPQHGGPRGTASPGPYAALYLLHGRTDNQTAWLRRTSVERYVEGLPLAVVMPAAHLSWYTDMACGRDYFQFITRELPAICERNFPLAAEREQRFIAGLSMGGYGALKAGLLAPDRFGAAASFSGALDAAQAYDRLDPRQAADIFGSRDAVEGSVNDLFAAAEKLARSGERIPDLYQWCGTEDFLYDANVSFREHAAQLGLPLTYEEGPGGHEWKHWDRCIERLLQRLPLTAGSTPKEEE</sequence>
<dbReference type="InterPro" id="IPR050583">
    <property type="entry name" value="Mycobacterial_A85_antigen"/>
</dbReference>
<dbReference type="KEGG" id="pms:KNP414_06135"/>
<evidence type="ECO:0000313" key="1">
    <source>
        <dbReference type="EMBL" id="AEI44659.1"/>
    </source>
</evidence>
<reference evidence="2" key="1">
    <citation type="submission" date="2011-06" db="EMBL/GenBank/DDBJ databases">
        <title>Complete genome sequence of Paenibacillus mucilaginosus KNP414.</title>
        <authorList>
            <person name="Wang J."/>
            <person name="Hu S."/>
            <person name="Hu X."/>
            <person name="Zhang B."/>
            <person name="Dong D."/>
            <person name="Zhang S."/>
            <person name="Zhao K."/>
            <person name="Wu D."/>
        </authorList>
    </citation>
    <scope>NUCLEOTIDE SEQUENCE [LARGE SCALE GENOMIC DNA]</scope>
    <source>
        <strain evidence="2">KNP414</strain>
    </source>
</reference>
<proteinExistence type="predicted"/>
<accession>F8FGJ9</accession>
<dbReference type="PANTHER" id="PTHR48098">
    <property type="entry name" value="ENTEROCHELIN ESTERASE-RELATED"/>
    <property type="match status" value="1"/>
</dbReference>
<dbReference type="InterPro" id="IPR029058">
    <property type="entry name" value="AB_hydrolase_fold"/>
</dbReference>
<dbReference type="PATRIC" id="fig|1036673.3.peg.5701"/>
<dbReference type="Pfam" id="PF00756">
    <property type="entry name" value="Esterase"/>
    <property type="match status" value="1"/>
</dbReference>
<dbReference type="RefSeq" id="WP_013919803.1">
    <property type="nucleotide sequence ID" value="NC_015690.1"/>
</dbReference>
<dbReference type="HOGENOM" id="CLU_037618_3_0_9"/>
<dbReference type="InterPro" id="IPR000801">
    <property type="entry name" value="Esterase-like"/>
</dbReference>
<dbReference type="AlphaFoldDB" id="F8FGJ9"/>
<dbReference type="Gene3D" id="3.40.50.1820">
    <property type="entry name" value="alpha/beta hydrolase"/>
    <property type="match status" value="1"/>
</dbReference>
<dbReference type="Proteomes" id="UP000006620">
    <property type="component" value="Chromosome"/>
</dbReference>
<protein>
    <submittedName>
        <fullName evidence="1">Putative esterase</fullName>
    </submittedName>
</protein>